<dbReference type="Pfam" id="PF00483">
    <property type="entry name" value="NTP_transferase"/>
    <property type="match status" value="1"/>
</dbReference>
<keyword evidence="2" id="KW-0808">Transferase</keyword>
<keyword evidence="3" id="KW-1185">Reference proteome</keyword>
<dbReference type="InterPro" id="IPR049577">
    <property type="entry name" value="GMPP_N"/>
</dbReference>
<dbReference type="InterPro" id="IPR051161">
    <property type="entry name" value="Mannose-6P_isomerase_type2"/>
</dbReference>
<gene>
    <name evidence="2" type="ORF">ACFPFU_23905</name>
</gene>
<dbReference type="Proteomes" id="UP001595818">
    <property type="component" value="Unassembled WGS sequence"/>
</dbReference>
<dbReference type="RefSeq" id="WP_377068940.1">
    <property type="nucleotide sequence ID" value="NZ_JBHSJJ010000022.1"/>
</dbReference>
<dbReference type="InterPro" id="IPR005835">
    <property type="entry name" value="NTP_transferase_dom"/>
</dbReference>
<evidence type="ECO:0000313" key="2">
    <source>
        <dbReference type="EMBL" id="MFC4874770.1"/>
    </source>
</evidence>
<name>A0ABV9T7N3_9BACT</name>
<reference evidence="3" key="1">
    <citation type="journal article" date="2019" name="Int. J. Syst. Evol. Microbiol.">
        <title>The Global Catalogue of Microorganisms (GCM) 10K type strain sequencing project: providing services to taxonomists for standard genome sequencing and annotation.</title>
        <authorList>
            <consortium name="The Broad Institute Genomics Platform"/>
            <consortium name="The Broad Institute Genome Sequencing Center for Infectious Disease"/>
            <person name="Wu L."/>
            <person name="Ma J."/>
        </authorList>
    </citation>
    <scope>NUCLEOTIDE SEQUENCE [LARGE SCALE GENOMIC DNA]</scope>
    <source>
        <strain evidence="3">CGMCC 4.7466</strain>
    </source>
</reference>
<feature type="domain" description="Nucleotidyl transferase" evidence="1">
    <location>
        <begin position="8"/>
        <end position="287"/>
    </location>
</feature>
<dbReference type="GO" id="GO:0016779">
    <property type="term" value="F:nucleotidyltransferase activity"/>
    <property type="evidence" value="ECO:0007669"/>
    <property type="project" value="UniProtKB-KW"/>
</dbReference>
<comment type="caution">
    <text evidence="2">The sequence shown here is derived from an EMBL/GenBank/DDBJ whole genome shotgun (WGS) entry which is preliminary data.</text>
</comment>
<evidence type="ECO:0000313" key="3">
    <source>
        <dbReference type="Proteomes" id="UP001595818"/>
    </source>
</evidence>
<evidence type="ECO:0000259" key="1">
    <source>
        <dbReference type="Pfam" id="PF00483"/>
    </source>
</evidence>
<dbReference type="Gene3D" id="3.90.550.10">
    <property type="entry name" value="Spore Coat Polysaccharide Biosynthesis Protein SpsA, Chain A"/>
    <property type="match status" value="1"/>
</dbReference>
<organism evidence="2 3">
    <name type="scientific">Negadavirga shengliensis</name>
    <dbReference type="NCBI Taxonomy" id="1389218"/>
    <lineage>
        <taxon>Bacteria</taxon>
        <taxon>Pseudomonadati</taxon>
        <taxon>Bacteroidota</taxon>
        <taxon>Cytophagia</taxon>
        <taxon>Cytophagales</taxon>
        <taxon>Cyclobacteriaceae</taxon>
        <taxon>Negadavirga</taxon>
    </lineage>
</organism>
<dbReference type="SUPFAM" id="SSF53448">
    <property type="entry name" value="Nucleotide-diphospho-sugar transferases"/>
    <property type="match status" value="1"/>
</dbReference>
<dbReference type="SUPFAM" id="SSF159283">
    <property type="entry name" value="Guanosine diphospho-D-mannose pyrophosphorylase/mannose-6-phosphate isomerase linker domain"/>
    <property type="match status" value="1"/>
</dbReference>
<proteinExistence type="predicted"/>
<dbReference type="CDD" id="cd02509">
    <property type="entry name" value="GDP-M1P_Guanylyltransferase"/>
    <property type="match status" value="1"/>
</dbReference>
<protein>
    <submittedName>
        <fullName evidence="2">Mannose-1-phosphate guanylyltransferase</fullName>
    </submittedName>
</protein>
<dbReference type="PANTHER" id="PTHR46390:SF1">
    <property type="entry name" value="MANNOSE-1-PHOSPHATE GUANYLYLTRANSFERASE"/>
    <property type="match status" value="1"/>
</dbReference>
<dbReference type="InterPro" id="IPR029044">
    <property type="entry name" value="Nucleotide-diphossugar_trans"/>
</dbReference>
<keyword evidence="2" id="KW-0548">Nucleotidyltransferase</keyword>
<accession>A0ABV9T7N3</accession>
<sequence>MEKKDKYVVILAGGVGIKFWPYSRNSKPKQFLDLLGTGKTLLQMTFDRFRQHYDAASFLVVTNKKYAHLVKQQLPELSENQILMEPLRRNTAASIALASYKIKKMNPKAKVLISPSDQLIFNEYIFFQAINKAFEGAEAGHNLITIGIQPNRPDTSYGYIQYIEEDQAEVKKVKTFTEKPNAQLAATFLESGDFVWNSGMFVWKNQSIINAIEKHIPELAEAFEDGEDYFCTEKESEFLRKAYSLIKNISVDHGILEKSNAVYVVLGDFGWSDLGSWQNLYEVSNKDIHKNAVNGNALLYDTQNCYIKLPPEKLLVVHGLKDYLISESDNVLLICKLKEEDRFREFVNDAKKVNDGYI</sequence>
<dbReference type="EMBL" id="JBHSJJ010000022">
    <property type="protein sequence ID" value="MFC4874770.1"/>
    <property type="molecule type" value="Genomic_DNA"/>
</dbReference>
<dbReference type="PANTHER" id="PTHR46390">
    <property type="entry name" value="MANNOSE-1-PHOSPHATE GUANYLYLTRANSFERASE"/>
    <property type="match status" value="1"/>
</dbReference>